<comment type="caution">
    <text evidence="1">The sequence shown here is derived from an EMBL/GenBank/DDBJ whole genome shotgun (WGS) entry which is preliminary data.</text>
</comment>
<proteinExistence type="predicted"/>
<evidence type="ECO:0000313" key="1">
    <source>
        <dbReference type="EMBL" id="RVW53186.1"/>
    </source>
</evidence>
<evidence type="ECO:0000313" key="2">
    <source>
        <dbReference type="Proteomes" id="UP000288805"/>
    </source>
</evidence>
<reference evidence="1 2" key="1">
    <citation type="journal article" date="2018" name="PLoS Genet.">
        <title>Population sequencing reveals clonal diversity and ancestral inbreeding in the grapevine cultivar Chardonnay.</title>
        <authorList>
            <person name="Roach M.J."/>
            <person name="Johnson D.L."/>
            <person name="Bohlmann J."/>
            <person name="van Vuuren H.J."/>
            <person name="Jones S.J."/>
            <person name="Pretorius I.S."/>
            <person name="Schmidt S.A."/>
            <person name="Borneman A.R."/>
        </authorList>
    </citation>
    <scope>NUCLEOTIDE SEQUENCE [LARGE SCALE GENOMIC DNA]</scope>
    <source>
        <strain evidence="2">cv. Chardonnay</strain>
        <tissue evidence="1">Leaf</tissue>
    </source>
</reference>
<name>A0A438EZS2_VITVI</name>
<accession>A0A438EZS2</accession>
<gene>
    <name evidence="1" type="ORF">CK203_087604</name>
</gene>
<protein>
    <submittedName>
        <fullName evidence="1">Uncharacterized protein</fullName>
    </submittedName>
</protein>
<sequence length="78" mass="8400">MFSNPNETGFGSGAIPMANPTYNGERCSFPCGCHLHGVGLFLPMPMTQPAAGHLCCYDDPKAAGMDKLTHSFHAWDLQ</sequence>
<dbReference type="EMBL" id="QGNW01001156">
    <property type="protein sequence ID" value="RVW53186.1"/>
    <property type="molecule type" value="Genomic_DNA"/>
</dbReference>
<dbReference type="Proteomes" id="UP000288805">
    <property type="component" value="Unassembled WGS sequence"/>
</dbReference>
<organism evidence="1 2">
    <name type="scientific">Vitis vinifera</name>
    <name type="common">Grape</name>
    <dbReference type="NCBI Taxonomy" id="29760"/>
    <lineage>
        <taxon>Eukaryota</taxon>
        <taxon>Viridiplantae</taxon>
        <taxon>Streptophyta</taxon>
        <taxon>Embryophyta</taxon>
        <taxon>Tracheophyta</taxon>
        <taxon>Spermatophyta</taxon>
        <taxon>Magnoliopsida</taxon>
        <taxon>eudicotyledons</taxon>
        <taxon>Gunneridae</taxon>
        <taxon>Pentapetalae</taxon>
        <taxon>rosids</taxon>
        <taxon>Vitales</taxon>
        <taxon>Vitaceae</taxon>
        <taxon>Viteae</taxon>
        <taxon>Vitis</taxon>
    </lineage>
</organism>
<dbReference type="AlphaFoldDB" id="A0A438EZS2"/>